<feature type="transmembrane region" description="Helical" evidence="1">
    <location>
        <begin position="44"/>
        <end position="66"/>
    </location>
</feature>
<feature type="transmembrane region" description="Helical" evidence="1">
    <location>
        <begin position="240"/>
        <end position="265"/>
    </location>
</feature>
<evidence type="ECO:0008006" key="5">
    <source>
        <dbReference type="Google" id="ProtNLM"/>
    </source>
</evidence>
<dbReference type="EMBL" id="LKHV01000004">
    <property type="protein sequence ID" value="KRG18985.1"/>
    <property type="molecule type" value="Genomic_DNA"/>
</dbReference>
<gene>
    <name evidence="2" type="ORF">CC99x_00973</name>
    <name evidence="3" type="ORF">CC99x_010505</name>
</gene>
<feature type="transmembrane region" description="Helical" evidence="1">
    <location>
        <begin position="349"/>
        <end position="371"/>
    </location>
</feature>
<feature type="transmembrane region" description="Helical" evidence="1">
    <location>
        <begin position="78"/>
        <end position="99"/>
    </location>
</feature>
<comment type="caution">
    <text evidence="2">The sequence shown here is derived from an EMBL/GenBank/DDBJ whole genome shotgun (WGS) entry which is preliminary data.</text>
</comment>
<keyword evidence="1" id="KW-1133">Transmembrane helix</keyword>
<proteinExistence type="predicted"/>
<dbReference type="EMBL" id="LKHV02000001">
    <property type="protein sequence ID" value="MCS5709336.1"/>
    <property type="molecule type" value="Genomic_DNA"/>
</dbReference>
<dbReference type="AlphaFoldDB" id="A0A0Q9YHB4"/>
<keyword evidence="4" id="KW-1185">Reference proteome</keyword>
<keyword evidence="1" id="KW-0812">Transmembrane</keyword>
<reference evidence="3" key="3">
    <citation type="submission" date="2021-06" db="EMBL/GenBank/DDBJ databases">
        <title>Genomic Description and Analysis of Intracellular Bacteria, Candidatus Berkiella cookevillensis and Candidatus Berkiella aquae.</title>
        <authorList>
            <person name="Kidane D.T."/>
            <person name="Mehari Y.T."/>
            <person name="Rice F.C."/>
            <person name="Arivett B.A."/>
            <person name="Farone A.L."/>
            <person name="Berk S.G."/>
            <person name="Farone M.B."/>
        </authorList>
    </citation>
    <scope>NUCLEOTIDE SEQUENCE</scope>
    <source>
        <strain evidence="3">CC99</strain>
    </source>
</reference>
<dbReference type="Proteomes" id="UP000051494">
    <property type="component" value="Unassembled WGS sequence"/>
</dbReference>
<name>A0A0Q9YHB4_9GAMM</name>
<dbReference type="RefSeq" id="WP_057624102.1">
    <property type="nucleotide sequence ID" value="NZ_LKHV02000001.1"/>
</dbReference>
<evidence type="ECO:0000313" key="4">
    <source>
        <dbReference type="Proteomes" id="UP000051494"/>
    </source>
</evidence>
<protein>
    <recommendedName>
        <fullName evidence="5">O-Antigen ligase</fullName>
    </recommendedName>
</protein>
<evidence type="ECO:0000256" key="1">
    <source>
        <dbReference type="SAM" id="Phobius"/>
    </source>
</evidence>
<evidence type="ECO:0000313" key="2">
    <source>
        <dbReference type="EMBL" id="KRG18985.1"/>
    </source>
</evidence>
<feature type="transmembrane region" description="Helical" evidence="1">
    <location>
        <begin position="436"/>
        <end position="456"/>
    </location>
</feature>
<keyword evidence="1" id="KW-0472">Membrane</keyword>
<sequence length="670" mass="75634">MTMDKAQLHRCCSLWLMICMLLSLSLLLFTNPHYTIGLWPESELLFIALNAISCSTAIGVLGLYVVQPKRITPLLYHPLVLCIFAIGVVSLLFSFSTAFPRRSWFGAPELGEGVMWYFSLAFLILSGLILRNKKIYRNIIGIYAVISALVVSLLTYKGDALGLWKPYVFTDYLAFYGIFLFPIIIGFLNVRQKHWIALSYLIASVPIIVSGNQSAEILIIVSPLVMGLVYYLRHLAKIRLLSVAAIMMAPIGVTGLVVLLGYYGARDASFLNHMQSIWSRYELIQTAYQNFKSDGVVQMLLGHGWGSFTDVAATYLPIQDTKLFMFNSTGTDKLYWDSLSRADFHSHSYLIEAFVSIGLLGMLLILLYPMIAVASTSAKRMPLAMGLAFSFIVVSAMWFQFAITLPFMGLAFAAVSSPILKAKIHFLEKLKRNQNAHIILMSVLFMSIGIFIYGVIEGYRLASHSTKFATPDLSKMATHLQCGDELGDMAYGGLRLGVVNHEVNYFLVHTEQETYPEDWYDKLDWLRCSVDRYLENGVSARFKIMDLLVRSEWAFSSRKQKDYPQVVKLLADWELRLDAFLQNAPTRTDLAAPYLMWRLSNQENDIAIAFAKKLYIRNMNDPVALWFLGLNELQDDTKAHLGIAKMRSALKYGIQNIIPIDQALIDKINA</sequence>
<reference evidence="3" key="2">
    <citation type="journal article" date="2016" name="Genome Announc.">
        <title>Draft Genome Sequences of Two Novel Amoeba-Resistant Intranuclear Bacteria, 'Candidatus Berkiella cookevillensis' and 'Candidatus Berkiella aquae'.</title>
        <authorList>
            <person name="Mehari Y.T."/>
            <person name="Arivett B.A."/>
            <person name="Farone A.L."/>
            <person name="Gunderson J.H."/>
            <person name="Farone M.B."/>
        </authorList>
    </citation>
    <scope>NUCLEOTIDE SEQUENCE</scope>
    <source>
        <strain evidence="3">CC99</strain>
    </source>
</reference>
<feature type="transmembrane region" description="Helical" evidence="1">
    <location>
        <begin position="12"/>
        <end position="32"/>
    </location>
</feature>
<evidence type="ECO:0000313" key="3">
    <source>
        <dbReference type="EMBL" id="MCS5709336.1"/>
    </source>
</evidence>
<feature type="transmembrane region" description="Helical" evidence="1">
    <location>
        <begin position="114"/>
        <end position="131"/>
    </location>
</feature>
<feature type="transmembrane region" description="Helical" evidence="1">
    <location>
        <begin position="217"/>
        <end position="233"/>
    </location>
</feature>
<feature type="transmembrane region" description="Helical" evidence="1">
    <location>
        <begin position="195"/>
        <end position="211"/>
    </location>
</feature>
<accession>A0A0Q9YHB4</accession>
<reference evidence="2" key="1">
    <citation type="submission" date="2015-09" db="EMBL/GenBank/DDBJ databases">
        <title>Draft Genome Sequences of Two Novel Amoeba-resistant Intranuclear Bacteria, Candidatus Berkiella cookevillensis and Candidatus Berkiella aquae.</title>
        <authorList>
            <person name="Mehari Y.T."/>
            <person name="Arivett B.A."/>
            <person name="Farone A.L."/>
            <person name="Gunderson J.H."/>
            <person name="Farone M.B."/>
        </authorList>
    </citation>
    <scope>NUCLEOTIDE SEQUENCE [LARGE SCALE GENOMIC DNA]</scope>
    <source>
        <strain evidence="2">CC99</strain>
    </source>
</reference>
<feature type="transmembrane region" description="Helical" evidence="1">
    <location>
        <begin position="383"/>
        <end position="401"/>
    </location>
</feature>
<organism evidence="2">
    <name type="scientific">Candidatus Berkiella cookevillensis</name>
    <dbReference type="NCBI Taxonomy" id="437022"/>
    <lineage>
        <taxon>Bacteria</taxon>
        <taxon>Pseudomonadati</taxon>
        <taxon>Pseudomonadota</taxon>
        <taxon>Gammaproteobacteria</taxon>
        <taxon>Candidatus Berkiellales</taxon>
        <taxon>Candidatus Berkiellaceae</taxon>
        <taxon>Candidatus Berkiella</taxon>
    </lineage>
</organism>
<feature type="transmembrane region" description="Helical" evidence="1">
    <location>
        <begin position="168"/>
        <end position="188"/>
    </location>
</feature>
<feature type="transmembrane region" description="Helical" evidence="1">
    <location>
        <begin position="138"/>
        <end position="156"/>
    </location>
</feature>